<dbReference type="GO" id="GO:0019781">
    <property type="term" value="F:NEDD8 activating enzyme activity"/>
    <property type="evidence" value="ECO:0007669"/>
    <property type="project" value="UniProtKB-UniRule"/>
</dbReference>
<protein>
    <recommendedName>
        <fullName evidence="3 5">NEDD8-activating enzyme E1 regulatory subunit</fullName>
    </recommendedName>
</protein>
<evidence type="ECO:0000256" key="4">
    <source>
        <dbReference type="ARBA" id="ARBA00022786"/>
    </source>
</evidence>
<reference evidence="8" key="1">
    <citation type="submission" date="2016-11" db="UniProtKB">
        <authorList>
            <consortium name="WormBaseParasite"/>
        </authorList>
    </citation>
    <scope>IDENTIFICATION</scope>
</reference>
<dbReference type="PANTHER" id="PTHR10953">
    <property type="entry name" value="UBIQUITIN-ACTIVATING ENZYME E1"/>
    <property type="match status" value="1"/>
</dbReference>
<dbReference type="AlphaFoldDB" id="A0A1I7YAB9"/>
<sequence length="592" mass="67085">MHLPRIAPPHRFPPGFFINPQMSGRYDRQIRLWGDDGQECIQKATVCMLGSSALACEVLKNLVLAGVKFVRLVDSAVVTMPDLGNNFFIEKKHLGEPRAKVTLELLKELNPAVDGDCSLESVNSLEGHQLEQLSTFSLVIGANLLEATAVTVSDYLFPRNVPFIHTRAYGMVGTLRVSVREHTISDAKYEHKQNDLRLDKPFPELVKHVSEIDLDSLTYEQHSHIPFGVLYFKALEKWRAEHGESEADFPDVYKKRKAFERVLMDMQRENEKGVLDEQNFMEAQQNIIRSVQKHTIPEAVQKVLKRCERFYEIDNKEKPTAFWLFALALQKFVLQHGELPVSGVLPDMFSDSKSYTSLLKVYHEKATQDADEVYEYAKEAAQMHLQAPIDDYMTLDRCQQMCKHASSLGLFEGTPIRTDSTVFYKNVLDTIVPTENLEEPPIVLDSKIWYILLQAADRFYMEKRRYPGTNGVPVNMDKSDLNRFLQEIISESHQNNNNNTEPKSLTPDCEELKGKITAMVDEKNETLTKRAAALFPSLASEEICRYGGSELHVIASLMGGVVAQEAIKLVTHQCIPSQGYVYDGHSQQGAAL</sequence>
<dbReference type="UniPathway" id="UPA00885"/>
<dbReference type="PANTHER" id="PTHR10953:SF29">
    <property type="entry name" value="NEDD8-ACTIVATING ENZYME E1 REGULATORY SUBUNIT"/>
    <property type="match status" value="1"/>
</dbReference>
<comment type="similarity">
    <text evidence="2 5">Belongs to the ubiquitin-activating E1 family. ULA1 subfamily.</text>
</comment>
<dbReference type="SUPFAM" id="SSF69572">
    <property type="entry name" value="Activating enzymes of the ubiquitin-like proteins"/>
    <property type="match status" value="1"/>
</dbReference>
<evidence type="ECO:0000256" key="5">
    <source>
        <dbReference type="PIRNR" id="PIRNR039099"/>
    </source>
</evidence>
<accession>A0A1I7YAB9</accession>
<dbReference type="InterPro" id="IPR045886">
    <property type="entry name" value="ThiF/MoeB/HesA"/>
</dbReference>
<dbReference type="GO" id="GO:0045116">
    <property type="term" value="P:protein neddylation"/>
    <property type="evidence" value="ECO:0007669"/>
    <property type="project" value="UniProtKB-UniRule"/>
</dbReference>
<evidence type="ECO:0000256" key="2">
    <source>
        <dbReference type="ARBA" id="ARBA00006868"/>
    </source>
</evidence>
<organism evidence="7 8">
    <name type="scientific">Steinernema glaseri</name>
    <dbReference type="NCBI Taxonomy" id="37863"/>
    <lineage>
        <taxon>Eukaryota</taxon>
        <taxon>Metazoa</taxon>
        <taxon>Ecdysozoa</taxon>
        <taxon>Nematoda</taxon>
        <taxon>Chromadorea</taxon>
        <taxon>Rhabditida</taxon>
        <taxon>Tylenchina</taxon>
        <taxon>Panagrolaimomorpha</taxon>
        <taxon>Strongyloidoidea</taxon>
        <taxon>Steinernematidae</taxon>
        <taxon>Steinernema</taxon>
    </lineage>
</organism>
<feature type="domain" description="THIF-type NAD/FAD binding fold" evidence="6">
    <location>
        <begin position="26"/>
        <end position="573"/>
    </location>
</feature>
<evidence type="ECO:0000313" key="7">
    <source>
        <dbReference type="Proteomes" id="UP000095287"/>
    </source>
</evidence>
<dbReference type="GO" id="GO:0005737">
    <property type="term" value="C:cytoplasm"/>
    <property type="evidence" value="ECO:0007669"/>
    <property type="project" value="TreeGrafter"/>
</dbReference>
<evidence type="ECO:0000256" key="1">
    <source>
        <dbReference type="ARBA" id="ARBA00005032"/>
    </source>
</evidence>
<comment type="pathway">
    <text evidence="1 5">Protein modification; protein neddylation.</text>
</comment>
<evidence type="ECO:0000259" key="6">
    <source>
        <dbReference type="Pfam" id="PF00899"/>
    </source>
</evidence>
<keyword evidence="7" id="KW-1185">Reference proteome</keyword>
<evidence type="ECO:0000256" key="3">
    <source>
        <dbReference type="ARBA" id="ARBA00015407"/>
    </source>
</evidence>
<dbReference type="InterPro" id="IPR030667">
    <property type="entry name" value="APP-BP1"/>
</dbReference>
<dbReference type="InterPro" id="IPR000594">
    <property type="entry name" value="ThiF_NAD_FAD-bd"/>
</dbReference>
<dbReference type="Proteomes" id="UP000095287">
    <property type="component" value="Unplaced"/>
</dbReference>
<keyword evidence="4 5" id="KW-0833">Ubl conjugation pathway</keyword>
<name>A0A1I7YAB9_9BILA</name>
<dbReference type="Pfam" id="PF00899">
    <property type="entry name" value="ThiF"/>
    <property type="match status" value="1"/>
</dbReference>
<evidence type="ECO:0000313" key="8">
    <source>
        <dbReference type="WBParaSite" id="L893_g1434.t2"/>
    </source>
</evidence>
<dbReference type="WBParaSite" id="L893_g1434.t2">
    <property type="protein sequence ID" value="L893_g1434.t2"/>
    <property type="gene ID" value="L893_g1434"/>
</dbReference>
<dbReference type="PIRSF" id="PIRSF039099">
    <property type="entry name" value="APP-BP1"/>
    <property type="match status" value="1"/>
</dbReference>
<dbReference type="Gene3D" id="3.40.50.720">
    <property type="entry name" value="NAD(P)-binding Rossmann-like Domain"/>
    <property type="match status" value="2"/>
</dbReference>
<dbReference type="InterPro" id="IPR035985">
    <property type="entry name" value="Ubiquitin-activating_enz"/>
</dbReference>
<proteinExistence type="inferred from homology"/>